<comment type="caution">
    <text evidence="1">The sequence shown here is derived from an EMBL/GenBank/DDBJ whole genome shotgun (WGS) entry which is preliminary data.</text>
</comment>
<evidence type="ECO:0000313" key="1">
    <source>
        <dbReference type="EMBL" id="KYC51318.1"/>
    </source>
</evidence>
<name>A0A150J2E8_9EURY</name>
<dbReference type="Proteomes" id="UP000075578">
    <property type="component" value="Unassembled WGS sequence"/>
</dbReference>
<organism evidence="1 2">
    <name type="scientific">Candidatus Methanofastidiosum methylothiophilum</name>
    <dbReference type="NCBI Taxonomy" id="1705564"/>
    <lineage>
        <taxon>Archaea</taxon>
        <taxon>Methanobacteriati</taxon>
        <taxon>Methanobacteriota</taxon>
        <taxon>Stenosarchaea group</taxon>
        <taxon>Candidatus Methanofastidiosia</taxon>
        <taxon>Candidatus Methanofastidiosales</taxon>
        <taxon>Candidatus Methanofastidiosaceae</taxon>
        <taxon>Candidatus Methanofastidiosum</taxon>
    </lineage>
</organism>
<gene>
    <name evidence="1" type="ORF">AMQ74_01143</name>
</gene>
<proteinExistence type="predicted"/>
<protein>
    <recommendedName>
        <fullName evidence="3">DUF3795 domain-containing protein</fullName>
    </recommendedName>
</protein>
<accession>A0A150J2E8</accession>
<sequence>MNSVNYIGCCGAYCKTCQALIDKSCRGCKLGYDTGKRDIEKAKCAIKVCSMTKNYQICGDCLNYLSCEIIQGFYNKMDISIKNTSKQ</sequence>
<dbReference type="EMBL" id="LNGD01000069">
    <property type="protein sequence ID" value="KYC51318.1"/>
    <property type="molecule type" value="Genomic_DNA"/>
</dbReference>
<dbReference type="AlphaFoldDB" id="A0A150J2E8"/>
<reference evidence="1 2" key="1">
    <citation type="journal article" date="2016" name="ISME J.">
        <title>Chasing the elusive Euryarchaeota class WSA2: genomes reveal a uniquely fastidious methyl-reducing methanogen.</title>
        <authorList>
            <person name="Nobu M.K."/>
            <person name="Narihiro T."/>
            <person name="Kuroda K."/>
            <person name="Mei R."/>
            <person name="Liu W.T."/>
        </authorList>
    </citation>
    <scope>NUCLEOTIDE SEQUENCE [LARGE SCALE GENOMIC DNA]</scope>
    <source>
        <strain evidence="1">U1lsi0528_Bin089</strain>
    </source>
</reference>
<evidence type="ECO:0008006" key="3">
    <source>
        <dbReference type="Google" id="ProtNLM"/>
    </source>
</evidence>
<evidence type="ECO:0000313" key="2">
    <source>
        <dbReference type="Proteomes" id="UP000075578"/>
    </source>
</evidence>